<evidence type="ECO:0000313" key="1">
    <source>
        <dbReference type="EMBL" id="GEM47419.1"/>
    </source>
</evidence>
<dbReference type="InterPro" id="IPR023393">
    <property type="entry name" value="START-like_dom_sf"/>
</dbReference>
<accession>A0A511N3H8</accession>
<dbReference type="Gene3D" id="3.30.530.20">
    <property type="match status" value="1"/>
</dbReference>
<keyword evidence="2" id="KW-1185">Reference proteome</keyword>
<reference evidence="1 2" key="1">
    <citation type="submission" date="2019-07" db="EMBL/GenBank/DDBJ databases">
        <title>Whole genome shotgun sequence of Deinococcus cellulosilyticus NBRC 106333.</title>
        <authorList>
            <person name="Hosoyama A."/>
            <person name="Uohara A."/>
            <person name="Ohji S."/>
            <person name="Ichikawa N."/>
        </authorList>
    </citation>
    <scope>NUCLEOTIDE SEQUENCE [LARGE SCALE GENOMIC DNA]</scope>
    <source>
        <strain evidence="1 2">NBRC 106333</strain>
    </source>
</reference>
<dbReference type="EMBL" id="BJXB01000013">
    <property type="protein sequence ID" value="GEM47419.1"/>
    <property type="molecule type" value="Genomic_DNA"/>
</dbReference>
<comment type="caution">
    <text evidence="1">The sequence shown here is derived from an EMBL/GenBank/DDBJ whole genome shotgun (WGS) entry which is preliminary data.</text>
</comment>
<protein>
    <recommendedName>
        <fullName evidence="3">Cell division protein</fullName>
    </recommendedName>
</protein>
<dbReference type="Proteomes" id="UP000321306">
    <property type="component" value="Unassembled WGS sequence"/>
</dbReference>
<dbReference type="SUPFAM" id="SSF55961">
    <property type="entry name" value="Bet v1-like"/>
    <property type="match status" value="1"/>
</dbReference>
<dbReference type="RefSeq" id="WP_186816053.1">
    <property type="nucleotide sequence ID" value="NZ_BJXB01000013.1"/>
</dbReference>
<dbReference type="CDD" id="cd07820">
    <property type="entry name" value="SRPBCC_3"/>
    <property type="match status" value="1"/>
</dbReference>
<organism evidence="1 2">
    <name type="scientific">Deinococcus cellulosilyticus (strain DSM 18568 / NBRC 106333 / KACC 11606 / 5516J-15)</name>
    <dbReference type="NCBI Taxonomy" id="1223518"/>
    <lineage>
        <taxon>Bacteria</taxon>
        <taxon>Thermotogati</taxon>
        <taxon>Deinococcota</taxon>
        <taxon>Deinococci</taxon>
        <taxon>Deinococcales</taxon>
        <taxon>Deinococcaceae</taxon>
        <taxon>Deinococcus</taxon>
    </lineage>
</organism>
<evidence type="ECO:0000313" key="2">
    <source>
        <dbReference type="Proteomes" id="UP000321306"/>
    </source>
</evidence>
<proteinExistence type="predicted"/>
<name>A0A511N3H8_DEIC1</name>
<gene>
    <name evidence="1" type="ORF">DC3_30540</name>
</gene>
<dbReference type="AlphaFoldDB" id="A0A511N3H8"/>
<sequence length="170" mass="19546">MPTIILSSTINAPIDVVFDLSRSIDLHMIGAAHTRERAIAGRTSGLIGLGEDVTWKATHFGLPFTLSTRVTRLERPYYFVSELVSGPFKSLKHEHRFRILKNGETEMKEIFEFKLPLGFMGSAAERVFLTRYFQRFLSYRNNAILQYAETDEWMDLLHPPIHAPAEWQFG</sequence>
<evidence type="ECO:0008006" key="3">
    <source>
        <dbReference type="Google" id="ProtNLM"/>
    </source>
</evidence>